<protein>
    <submittedName>
        <fullName evidence="1">2481_t:CDS:1</fullName>
    </submittedName>
</protein>
<dbReference type="Proteomes" id="UP000789759">
    <property type="component" value="Unassembled WGS sequence"/>
</dbReference>
<evidence type="ECO:0000313" key="1">
    <source>
        <dbReference type="EMBL" id="CAG8839005.1"/>
    </source>
</evidence>
<proteinExistence type="predicted"/>
<dbReference type="AlphaFoldDB" id="A0A9N9KIV0"/>
<dbReference type="EMBL" id="CAJVQA010085899">
    <property type="protein sequence ID" value="CAG8839005.1"/>
    <property type="molecule type" value="Genomic_DNA"/>
</dbReference>
<feature type="non-terminal residue" evidence="1">
    <location>
        <position position="1"/>
    </location>
</feature>
<comment type="caution">
    <text evidence="1">The sequence shown here is derived from an EMBL/GenBank/DDBJ whole genome shotgun (WGS) entry which is preliminary data.</text>
</comment>
<evidence type="ECO:0000313" key="2">
    <source>
        <dbReference type="Proteomes" id="UP000789759"/>
    </source>
</evidence>
<keyword evidence="2" id="KW-1185">Reference proteome</keyword>
<accession>A0A9N9KIV0</accession>
<name>A0A9N9KIV0_9GLOM</name>
<sequence>IVVVIVAMDSIIVTNNANNCIVVGDIIIDGDGIGTVISIVFSLDISM</sequence>
<gene>
    <name evidence="1" type="ORF">CPELLU_LOCUS21787</name>
</gene>
<organism evidence="1 2">
    <name type="scientific">Cetraspora pellucida</name>
    <dbReference type="NCBI Taxonomy" id="1433469"/>
    <lineage>
        <taxon>Eukaryota</taxon>
        <taxon>Fungi</taxon>
        <taxon>Fungi incertae sedis</taxon>
        <taxon>Mucoromycota</taxon>
        <taxon>Glomeromycotina</taxon>
        <taxon>Glomeromycetes</taxon>
        <taxon>Diversisporales</taxon>
        <taxon>Gigasporaceae</taxon>
        <taxon>Cetraspora</taxon>
    </lineage>
</organism>
<feature type="non-terminal residue" evidence="1">
    <location>
        <position position="47"/>
    </location>
</feature>
<reference evidence="1" key="1">
    <citation type="submission" date="2021-06" db="EMBL/GenBank/DDBJ databases">
        <authorList>
            <person name="Kallberg Y."/>
            <person name="Tangrot J."/>
            <person name="Rosling A."/>
        </authorList>
    </citation>
    <scope>NUCLEOTIDE SEQUENCE</scope>
    <source>
        <strain evidence="1">FL966</strain>
    </source>
</reference>